<protein>
    <submittedName>
        <fullName evidence="1">Uncharacterized protein</fullName>
    </submittedName>
</protein>
<sequence>MALRNEVKACIQVSVRDKKIIGLKHVQTFPMDYVKRHYGTVKALEKSLKGTILEGGKCEVIKTHDYDPCFLV</sequence>
<organism evidence="1 2">
    <name type="scientific">Bacillus thuringiensis</name>
    <dbReference type="NCBI Taxonomy" id="1428"/>
    <lineage>
        <taxon>Bacteria</taxon>
        <taxon>Bacillati</taxon>
        <taxon>Bacillota</taxon>
        <taxon>Bacilli</taxon>
        <taxon>Bacillales</taxon>
        <taxon>Bacillaceae</taxon>
        <taxon>Bacillus</taxon>
        <taxon>Bacillus cereus group</taxon>
    </lineage>
</organism>
<dbReference type="AlphaFoldDB" id="A0ABD6S7M8"/>
<dbReference type="Proteomes" id="UP000219897">
    <property type="component" value="Unassembled WGS sequence"/>
</dbReference>
<gene>
    <name evidence="1" type="ORF">CN495_08655</name>
</gene>
<proteinExistence type="predicted"/>
<name>A0ABD6S7M8_BACTU</name>
<accession>A0ABD6S7M8</accession>
<evidence type="ECO:0000313" key="1">
    <source>
        <dbReference type="EMBL" id="PER55811.1"/>
    </source>
</evidence>
<dbReference type="EMBL" id="NTYF01000023">
    <property type="protein sequence ID" value="PER55811.1"/>
    <property type="molecule type" value="Genomic_DNA"/>
</dbReference>
<comment type="caution">
    <text evidence="1">The sequence shown here is derived from an EMBL/GenBank/DDBJ whole genome shotgun (WGS) entry which is preliminary data.</text>
</comment>
<dbReference type="RefSeq" id="WP_098317148.1">
    <property type="nucleotide sequence ID" value="NZ_NTYF01000023.1"/>
</dbReference>
<evidence type="ECO:0000313" key="2">
    <source>
        <dbReference type="Proteomes" id="UP000219897"/>
    </source>
</evidence>
<reference evidence="1 2" key="1">
    <citation type="submission" date="2017-09" db="EMBL/GenBank/DDBJ databases">
        <title>Large-scale bioinformatics analysis of Bacillus genomes uncovers conserved roles of natural products in bacterial physiology.</title>
        <authorList>
            <consortium name="Agbiome Team Llc"/>
            <person name="Bleich R.M."/>
            <person name="Kirk G.J."/>
            <person name="Santa Maria K.C."/>
            <person name="Allen S.E."/>
            <person name="Farag S."/>
            <person name="Shank E.A."/>
            <person name="Bowers A."/>
        </authorList>
    </citation>
    <scope>NUCLEOTIDE SEQUENCE [LARGE SCALE GENOMIC DNA]</scope>
    <source>
        <strain evidence="1 2">AFS005140</strain>
    </source>
</reference>